<dbReference type="PANTHER" id="PTHR30111:SF1">
    <property type="entry name" value="33 KDA CHAPERONIN"/>
    <property type="match status" value="1"/>
</dbReference>
<name>A0A1I4MIC4_9BURK</name>
<dbReference type="PANTHER" id="PTHR30111">
    <property type="entry name" value="33 KDA CHAPERONIN"/>
    <property type="match status" value="1"/>
</dbReference>
<dbReference type="Pfam" id="PF01430">
    <property type="entry name" value="HSP33"/>
    <property type="match status" value="1"/>
</dbReference>
<dbReference type="Gene3D" id="3.55.30.10">
    <property type="entry name" value="Hsp33 domain"/>
    <property type="match status" value="1"/>
</dbReference>
<evidence type="ECO:0000256" key="2">
    <source>
        <dbReference type="ARBA" id="ARBA00022833"/>
    </source>
</evidence>
<dbReference type="RefSeq" id="WP_093387763.1">
    <property type="nucleotide sequence ID" value="NZ_FOTW01000011.1"/>
</dbReference>
<evidence type="ECO:0000256" key="5">
    <source>
        <dbReference type="ARBA" id="ARBA00023284"/>
    </source>
</evidence>
<dbReference type="GO" id="GO:0042026">
    <property type="term" value="P:protein refolding"/>
    <property type="evidence" value="ECO:0007669"/>
    <property type="project" value="TreeGrafter"/>
</dbReference>
<protein>
    <submittedName>
        <fullName evidence="6">Molecular chaperone Hsp33</fullName>
    </submittedName>
</protein>
<keyword evidence="2" id="KW-0862">Zinc</keyword>
<dbReference type="SUPFAM" id="SSF118352">
    <property type="entry name" value="HSP33 redox switch-like"/>
    <property type="match status" value="1"/>
</dbReference>
<evidence type="ECO:0000256" key="1">
    <source>
        <dbReference type="ARBA" id="ARBA00022490"/>
    </source>
</evidence>
<keyword evidence="7" id="KW-1185">Reference proteome</keyword>
<sequence>MTTSTDNPTTTQIVGADADTLQKFIFDNAAVRGEFVDISATWREVLSHHQDYPRAVKKLLGEMVAAAALLSANLKFNGSIIMQIHGDGPVRLLVVECDGELRLRATAKLDPEAVIADDALLPAMLNVNGKGRFIITLDPADKMPGQQAYQGIVPLDGDDVATVIENYMLRSEQLDTKLWLAADDGVSRGLLLQKLPYHGGKTEAAPLSQDEALETWNRAVILGSTLKEQELLETGIEVLMQRLFWEETIRVFDPLHPSFNCSCTRDKVGNMLKMLGQPEVDGVLAEFGTVGVNCDFCGQHYEYDKVDCAQLFAIDVPAEVLIPLGDVKH</sequence>
<keyword evidence="3" id="KW-1015">Disulfide bond</keyword>
<proteinExistence type="predicted"/>
<keyword evidence="4" id="KW-0143">Chaperone</keyword>
<dbReference type="InterPro" id="IPR000397">
    <property type="entry name" value="Heat_shock_Hsp33"/>
</dbReference>
<evidence type="ECO:0000256" key="3">
    <source>
        <dbReference type="ARBA" id="ARBA00023157"/>
    </source>
</evidence>
<dbReference type="GO" id="GO:0005737">
    <property type="term" value="C:cytoplasm"/>
    <property type="evidence" value="ECO:0007669"/>
    <property type="project" value="InterPro"/>
</dbReference>
<dbReference type="OrthoDB" id="9793753at2"/>
<dbReference type="SUPFAM" id="SSF64397">
    <property type="entry name" value="Hsp33 domain"/>
    <property type="match status" value="1"/>
</dbReference>
<gene>
    <name evidence="6" type="ORF">SAMN02982985_02407</name>
</gene>
<dbReference type="STRING" id="758825.SAMN02982985_02407"/>
<accession>A0A1I4MIC4</accession>
<dbReference type="Gene3D" id="1.10.287.480">
    <property type="entry name" value="helix hairpin bin"/>
    <property type="match status" value="1"/>
</dbReference>
<dbReference type="Proteomes" id="UP000199470">
    <property type="component" value="Unassembled WGS sequence"/>
</dbReference>
<evidence type="ECO:0000256" key="4">
    <source>
        <dbReference type="ARBA" id="ARBA00023186"/>
    </source>
</evidence>
<dbReference type="GO" id="GO:0051082">
    <property type="term" value="F:unfolded protein binding"/>
    <property type="evidence" value="ECO:0007669"/>
    <property type="project" value="InterPro"/>
</dbReference>
<dbReference type="InterPro" id="IPR016153">
    <property type="entry name" value="Heat_shock_Hsp33_N"/>
</dbReference>
<dbReference type="CDD" id="cd00498">
    <property type="entry name" value="Hsp33"/>
    <property type="match status" value="1"/>
</dbReference>
<dbReference type="GO" id="GO:0044183">
    <property type="term" value="F:protein folding chaperone"/>
    <property type="evidence" value="ECO:0007669"/>
    <property type="project" value="TreeGrafter"/>
</dbReference>
<keyword evidence="1" id="KW-0963">Cytoplasm</keyword>
<organism evidence="6 7">
    <name type="scientific">Rugamonas rubra</name>
    <dbReference type="NCBI Taxonomy" id="758825"/>
    <lineage>
        <taxon>Bacteria</taxon>
        <taxon>Pseudomonadati</taxon>
        <taxon>Pseudomonadota</taxon>
        <taxon>Betaproteobacteria</taxon>
        <taxon>Burkholderiales</taxon>
        <taxon>Oxalobacteraceae</taxon>
        <taxon>Telluria group</taxon>
        <taxon>Rugamonas</taxon>
    </lineage>
</organism>
<dbReference type="EMBL" id="FOTW01000011">
    <property type="protein sequence ID" value="SFM02787.1"/>
    <property type="molecule type" value="Genomic_DNA"/>
</dbReference>
<evidence type="ECO:0000313" key="7">
    <source>
        <dbReference type="Proteomes" id="UP000199470"/>
    </source>
</evidence>
<reference evidence="6 7" key="1">
    <citation type="submission" date="2016-10" db="EMBL/GenBank/DDBJ databases">
        <authorList>
            <person name="de Groot N.N."/>
        </authorList>
    </citation>
    <scope>NUCLEOTIDE SEQUENCE [LARGE SCALE GENOMIC DNA]</scope>
    <source>
        <strain evidence="6 7">ATCC 43154</strain>
    </source>
</reference>
<dbReference type="AlphaFoldDB" id="A0A1I4MIC4"/>
<keyword evidence="5" id="KW-0676">Redox-active center</keyword>
<evidence type="ECO:0000313" key="6">
    <source>
        <dbReference type="EMBL" id="SFM02787.1"/>
    </source>
</evidence>
<dbReference type="InterPro" id="IPR023212">
    <property type="entry name" value="Hsp33_helix_hairpin_bin_dom_sf"/>
</dbReference>
<dbReference type="InterPro" id="IPR016154">
    <property type="entry name" value="Heat_shock_Hsp33_C"/>
</dbReference>
<dbReference type="PIRSF" id="PIRSF005261">
    <property type="entry name" value="Heat_shock_Hsp33"/>
    <property type="match status" value="1"/>
</dbReference>
<dbReference type="Gene3D" id="3.90.1280.10">
    <property type="entry name" value="HSP33 redox switch-like"/>
    <property type="match status" value="1"/>
</dbReference>